<organism evidence="2 3">
    <name type="scientific">Handelsmanbacteria sp. (strain RIFCSPLOWO2_12_FULL_64_10)</name>
    <dbReference type="NCBI Taxonomy" id="1817868"/>
    <lineage>
        <taxon>Bacteria</taxon>
        <taxon>Candidatus Handelsmaniibacteriota</taxon>
    </lineage>
</organism>
<dbReference type="SUPFAM" id="SSF52266">
    <property type="entry name" value="SGNH hydrolase"/>
    <property type="match status" value="1"/>
</dbReference>
<dbReference type="Proteomes" id="UP000178606">
    <property type="component" value="Unassembled WGS sequence"/>
</dbReference>
<evidence type="ECO:0000313" key="2">
    <source>
        <dbReference type="EMBL" id="OGG51871.1"/>
    </source>
</evidence>
<reference evidence="2 3" key="1">
    <citation type="journal article" date="2016" name="Nat. Commun.">
        <title>Thousands of microbial genomes shed light on interconnected biogeochemical processes in an aquifer system.</title>
        <authorList>
            <person name="Anantharaman K."/>
            <person name="Brown C.T."/>
            <person name="Hug L.A."/>
            <person name="Sharon I."/>
            <person name="Castelle C.J."/>
            <person name="Probst A.J."/>
            <person name="Thomas B.C."/>
            <person name="Singh A."/>
            <person name="Wilkins M.J."/>
            <person name="Karaoz U."/>
            <person name="Brodie E.L."/>
            <person name="Williams K.H."/>
            <person name="Hubbard S.S."/>
            <person name="Banfield J.F."/>
        </authorList>
    </citation>
    <scope>NUCLEOTIDE SEQUENCE [LARGE SCALE GENOMIC DNA]</scope>
    <source>
        <strain evidence="3">RIFCSPLOWO2_12_FULL_64_10</strain>
    </source>
</reference>
<gene>
    <name evidence="2" type="ORF">A3F84_15220</name>
</gene>
<feature type="domain" description="SGNH hydrolase-type esterase" evidence="1">
    <location>
        <begin position="11"/>
        <end position="178"/>
    </location>
</feature>
<sequence length="199" mass="21257">MNAGPKVLLAGDSISFGYGPHVRERLDGTCEVVNLPANGGTSANLLAHLDDWLIRPGFDIIHLNCGLHDLARDRDASGPRVGLEPYEANLREVFRRLKREGRSLLAWATTTPVIDERHAARKGFDRRESDVLAYNAVALRVAKEAGLPVDDLHRIVEAAGPEGCVGPDGVHMTDAGNTALADAVAAFVGGLLKGKKSHG</sequence>
<name>A0A1F6CS93_HANXR</name>
<comment type="caution">
    <text evidence="2">The sequence shown here is derived from an EMBL/GenBank/DDBJ whole genome shotgun (WGS) entry which is preliminary data.</text>
</comment>
<dbReference type="AlphaFoldDB" id="A0A1F6CS93"/>
<dbReference type="InterPro" id="IPR051532">
    <property type="entry name" value="Ester_Hydrolysis_Enzymes"/>
</dbReference>
<dbReference type="EMBL" id="MFKF01000165">
    <property type="protein sequence ID" value="OGG51871.1"/>
    <property type="molecule type" value="Genomic_DNA"/>
</dbReference>
<dbReference type="PANTHER" id="PTHR30383">
    <property type="entry name" value="THIOESTERASE 1/PROTEASE 1/LYSOPHOSPHOLIPASE L1"/>
    <property type="match status" value="1"/>
</dbReference>
<dbReference type="PANTHER" id="PTHR30383:SF26">
    <property type="entry name" value="SGNH HYDROLASE-TYPE ESTERASE DOMAIN-CONTAINING PROTEIN"/>
    <property type="match status" value="1"/>
</dbReference>
<dbReference type="InterPro" id="IPR013830">
    <property type="entry name" value="SGNH_hydro"/>
</dbReference>
<protein>
    <recommendedName>
        <fullName evidence="1">SGNH hydrolase-type esterase domain-containing protein</fullName>
    </recommendedName>
</protein>
<dbReference type="GO" id="GO:0004622">
    <property type="term" value="F:phosphatidylcholine lysophospholipase activity"/>
    <property type="evidence" value="ECO:0007669"/>
    <property type="project" value="TreeGrafter"/>
</dbReference>
<proteinExistence type="predicted"/>
<dbReference type="InterPro" id="IPR036514">
    <property type="entry name" value="SGNH_hydro_sf"/>
</dbReference>
<dbReference type="CDD" id="cd00229">
    <property type="entry name" value="SGNH_hydrolase"/>
    <property type="match status" value="1"/>
</dbReference>
<accession>A0A1F6CS93</accession>
<evidence type="ECO:0000259" key="1">
    <source>
        <dbReference type="Pfam" id="PF13472"/>
    </source>
</evidence>
<evidence type="ECO:0000313" key="3">
    <source>
        <dbReference type="Proteomes" id="UP000178606"/>
    </source>
</evidence>
<dbReference type="Gene3D" id="3.40.50.1110">
    <property type="entry name" value="SGNH hydrolase"/>
    <property type="match status" value="1"/>
</dbReference>
<dbReference type="Pfam" id="PF13472">
    <property type="entry name" value="Lipase_GDSL_2"/>
    <property type="match status" value="1"/>
</dbReference>